<protein>
    <recommendedName>
        <fullName evidence="7">Protein kinase domain-containing protein</fullName>
    </recommendedName>
</protein>
<dbReference type="Gene3D" id="1.25.40.20">
    <property type="entry name" value="Ankyrin repeat-containing domain"/>
    <property type="match status" value="3"/>
</dbReference>
<dbReference type="Pfam" id="PF12796">
    <property type="entry name" value="Ank_2"/>
    <property type="match status" value="4"/>
</dbReference>
<feature type="domain" description="Protein kinase" evidence="7">
    <location>
        <begin position="383"/>
        <end position="654"/>
    </location>
</feature>
<dbReference type="PROSITE" id="PS50088">
    <property type="entry name" value="ANK_REPEAT"/>
    <property type="match status" value="7"/>
</dbReference>
<keyword evidence="4 5" id="KW-0040">ANK repeat</keyword>
<dbReference type="EMBL" id="JAOYFB010000001">
    <property type="protein sequence ID" value="KAK4004794.1"/>
    <property type="molecule type" value="Genomic_DNA"/>
</dbReference>
<dbReference type="InterPro" id="IPR036770">
    <property type="entry name" value="Ankyrin_rpt-contain_sf"/>
</dbReference>
<dbReference type="Proteomes" id="UP001234178">
    <property type="component" value="Unassembled WGS sequence"/>
</dbReference>
<dbReference type="InterPro" id="IPR008271">
    <property type="entry name" value="Ser/Thr_kinase_AS"/>
</dbReference>
<feature type="binding site" evidence="6">
    <location>
        <position position="415"/>
    </location>
    <ligand>
        <name>ATP</name>
        <dbReference type="ChEBI" id="CHEBI:30616"/>
    </ligand>
</feature>
<dbReference type="SMART" id="SM00248">
    <property type="entry name" value="ANK"/>
    <property type="match status" value="13"/>
</dbReference>
<evidence type="ECO:0000313" key="9">
    <source>
        <dbReference type="Proteomes" id="UP001234178"/>
    </source>
</evidence>
<dbReference type="PROSITE" id="PS50297">
    <property type="entry name" value="ANK_REP_REGION"/>
    <property type="match status" value="3"/>
</dbReference>
<keyword evidence="9" id="KW-1185">Reference proteome</keyword>
<dbReference type="InterPro" id="IPR017441">
    <property type="entry name" value="Protein_kinase_ATP_BS"/>
</dbReference>
<evidence type="ECO:0000256" key="2">
    <source>
        <dbReference type="ARBA" id="ARBA00022741"/>
    </source>
</evidence>
<comment type="caution">
    <text evidence="8">The sequence shown here is derived from an EMBL/GenBank/DDBJ whole genome shotgun (WGS) entry which is preliminary data.</text>
</comment>
<evidence type="ECO:0000256" key="1">
    <source>
        <dbReference type="ARBA" id="ARBA00022737"/>
    </source>
</evidence>
<dbReference type="PROSITE" id="PS00107">
    <property type="entry name" value="PROTEIN_KINASE_ATP"/>
    <property type="match status" value="1"/>
</dbReference>
<feature type="repeat" description="ANK" evidence="5">
    <location>
        <begin position="1365"/>
        <end position="1401"/>
    </location>
</feature>
<evidence type="ECO:0000256" key="3">
    <source>
        <dbReference type="ARBA" id="ARBA00022840"/>
    </source>
</evidence>
<feature type="repeat" description="ANK" evidence="5">
    <location>
        <begin position="1150"/>
        <end position="1185"/>
    </location>
</feature>
<dbReference type="PROSITE" id="PS50011">
    <property type="entry name" value="PROTEIN_KINASE_DOM"/>
    <property type="match status" value="2"/>
</dbReference>
<dbReference type="CDD" id="cd00180">
    <property type="entry name" value="PKc"/>
    <property type="match status" value="1"/>
</dbReference>
<dbReference type="InterPro" id="IPR002110">
    <property type="entry name" value="Ankyrin_rpt"/>
</dbReference>
<name>A0ABQ9YVX8_9CRUS</name>
<dbReference type="Gene3D" id="1.10.510.10">
    <property type="entry name" value="Transferase(Phosphotransferase) domain 1"/>
    <property type="match status" value="2"/>
</dbReference>
<sequence length="1473" mass="166870">MFGYGKDTIPLSLSLKTYSSLVHVAHTFFFEQPLILKGETSFLWNMEDTCGGSLCFEDLQLGQSSSSLQCDDNNENIFFREIKGEKFAVKKIALNCDGIINHEEQHWEKLIKLRDSHIVCYRHCFIDQDFRYLVMESCQGSMLDYCRKNLDDGVASLVKGIDIMWEITCGVDYLHRNEICHGNLKLENVLFWRRDLKSRQIVVKIAGYGYKDCQPKDNVKSRLATLYYAAATKEEVVPSEPITLESLTEIDVQHRTLALNLITLLTEADFSDLAVATLLRHPLFTRWSEEGRSRLIEELQLDEKIFRACNQEKLEEWESSLEKNKFSDEEFCDFKGIMLTENISIITLVSKAFKITPILFSEYIWHIATSLRISKDLHQNQPIEILDLLGKGNYGKVFKCNYTDGSGKTCLAACKKCSPKRDAVDVFDVFNREVQTLCQLNHLFVIKYLDLVECESKKCIVMELCEGSVKDYVEGKLERIPKDSLDDKILISQVALGIAYIHSKEIIHKDLKLANILLWCHPSNSRLVLAKIADFGFAKELKPGQTEFSDTTHPGTENYMAPELLNAKDSYPASFASDVYSFGIIIARIVKKGDHPFSSDGAGDVWRNFSMSKGLVPQNLQDLSWDLKDLVLKLTDRDPGKRPKMALVLLHPYFVLTNDKTKKYFVYQLWDVIIGLSPNDRTDQLKKIFSSQSLKEWYQGLSGEKKYTDEEIERMAKTLQFFRDLKPDVLADTVYPEKEYSRHIKEVIASEYDENVGSQIDLFQVTFSQRLSRYCLYNLVMRSPKLLVPYFWSHLHDVVSLSKPPVLWVMDEEKNLEKSTTFDRKRRMSRKAGLNIISEIEWSCLFYDEEQIIDHLWDIKYSGQYNESPETEQEIIGLVAKCNITERVWSAMLDLFKSKIYVLFMEIVRSSASNGPKLTRMLLERYGSTLILQINFAMHGAALNEGDHAAEIMKILFEHGADVNAKFVSGENYFFPVHHAATNESLSAPKIIKVLLEHGVNPFVISRNGYTPELLAASNEGNYATEIMKQLLDFGASRNVNDLVRSLTAAVLNKGECGPALVDLLLKNMDIEAIKGYIGMHLAHYAVANQGVHGPKILKLLLEKGVKPNSCDMNRHTPLHYAFLKQTTQTLANIKVLLENGGDPNVFDIFGNTPVHYAAANEGEHAYEMLKLLLDNKGNVEIKRNDDLTPVHLALINMGTCGAKMRKLVRVDQESTNVRFSKDGETLLHRFVQVSNEKVVQLILDHGGNPNIQDKFGCSPVHVAVQTHTNMGLTILELLLEKGGDPNLADIERRFTPVHYVASILGEKAAEQMTILLKRKGDANASGKDEITPMHLAAANPGIHGPRLMEMLLIHGGNPNAVDTNRNTPLHFAIENENDQIRLKTILLLLEKNGNPNAGDAIGRTPVHYVVCDKRRNSLKVLKLLVQKGGDIFQDDGHGMTPILLATGFDNGEHCHPEVRNYLVETAKNIRKP</sequence>
<accession>A0ABQ9YVX8</accession>
<feature type="repeat" description="ANK" evidence="5">
    <location>
        <begin position="1256"/>
        <end position="1291"/>
    </location>
</feature>
<keyword evidence="3 6" id="KW-0067">ATP-binding</keyword>
<feature type="repeat" description="ANK" evidence="5">
    <location>
        <begin position="1223"/>
        <end position="1255"/>
    </location>
</feature>
<dbReference type="InterPro" id="IPR011009">
    <property type="entry name" value="Kinase-like_dom_sf"/>
</dbReference>
<organism evidence="8 9">
    <name type="scientific">Daphnia magna</name>
    <dbReference type="NCBI Taxonomy" id="35525"/>
    <lineage>
        <taxon>Eukaryota</taxon>
        <taxon>Metazoa</taxon>
        <taxon>Ecdysozoa</taxon>
        <taxon>Arthropoda</taxon>
        <taxon>Crustacea</taxon>
        <taxon>Branchiopoda</taxon>
        <taxon>Diplostraca</taxon>
        <taxon>Cladocera</taxon>
        <taxon>Anomopoda</taxon>
        <taxon>Daphniidae</taxon>
        <taxon>Daphnia</taxon>
    </lineage>
</organism>
<dbReference type="SUPFAM" id="SSF56112">
    <property type="entry name" value="Protein kinase-like (PK-like)"/>
    <property type="match status" value="2"/>
</dbReference>
<feature type="repeat" description="ANK" evidence="5">
    <location>
        <begin position="1402"/>
        <end position="1437"/>
    </location>
</feature>
<dbReference type="PANTHER" id="PTHR24178:SF9">
    <property type="entry name" value="ANK_REP_REGION DOMAIN-CONTAINING PROTEIN"/>
    <property type="match status" value="1"/>
</dbReference>
<evidence type="ECO:0000259" key="7">
    <source>
        <dbReference type="PROSITE" id="PS50011"/>
    </source>
</evidence>
<feature type="repeat" description="ANK" evidence="5">
    <location>
        <begin position="1329"/>
        <end position="1364"/>
    </location>
</feature>
<evidence type="ECO:0000256" key="4">
    <source>
        <dbReference type="ARBA" id="ARBA00023043"/>
    </source>
</evidence>
<proteinExistence type="predicted"/>
<evidence type="ECO:0000256" key="6">
    <source>
        <dbReference type="PROSITE-ProRule" id="PRU10141"/>
    </source>
</evidence>
<dbReference type="InterPro" id="IPR000719">
    <property type="entry name" value="Prot_kinase_dom"/>
</dbReference>
<dbReference type="Pfam" id="PF00069">
    <property type="entry name" value="Pkinase"/>
    <property type="match status" value="2"/>
</dbReference>
<evidence type="ECO:0000313" key="8">
    <source>
        <dbReference type="EMBL" id="KAK4004794.1"/>
    </source>
</evidence>
<dbReference type="SUPFAM" id="SSF48403">
    <property type="entry name" value="Ankyrin repeat"/>
    <property type="match status" value="2"/>
</dbReference>
<feature type="domain" description="Protein kinase" evidence="7">
    <location>
        <begin position="53"/>
        <end position="359"/>
    </location>
</feature>
<gene>
    <name evidence="8" type="ORF">OUZ56_006518</name>
</gene>
<dbReference type="PROSITE" id="PS00108">
    <property type="entry name" value="PROTEIN_KINASE_ST"/>
    <property type="match status" value="1"/>
</dbReference>
<dbReference type="PANTHER" id="PTHR24178">
    <property type="entry name" value="MOLTING PROTEIN MLT-4"/>
    <property type="match status" value="1"/>
</dbReference>
<keyword evidence="2 6" id="KW-0547">Nucleotide-binding</keyword>
<keyword evidence="1" id="KW-0677">Repeat</keyword>
<evidence type="ECO:0000256" key="5">
    <source>
        <dbReference type="PROSITE-ProRule" id="PRU00023"/>
    </source>
</evidence>
<dbReference type="SMART" id="SM00220">
    <property type="entry name" value="S_TKc"/>
    <property type="match status" value="1"/>
</dbReference>
<reference evidence="8 9" key="1">
    <citation type="journal article" date="2023" name="Nucleic Acids Res.">
        <title>The hologenome of Daphnia magna reveals possible DNA methylation and microbiome-mediated evolution of the host genome.</title>
        <authorList>
            <person name="Chaturvedi A."/>
            <person name="Li X."/>
            <person name="Dhandapani V."/>
            <person name="Marshall H."/>
            <person name="Kissane S."/>
            <person name="Cuenca-Cambronero M."/>
            <person name="Asole G."/>
            <person name="Calvet F."/>
            <person name="Ruiz-Romero M."/>
            <person name="Marangio P."/>
            <person name="Guigo R."/>
            <person name="Rago D."/>
            <person name="Mirbahai L."/>
            <person name="Eastwood N."/>
            <person name="Colbourne J.K."/>
            <person name="Zhou J."/>
            <person name="Mallon E."/>
            <person name="Orsini L."/>
        </authorList>
    </citation>
    <scope>NUCLEOTIDE SEQUENCE [LARGE SCALE GENOMIC DNA]</scope>
    <source>
        <strain evidence="8">LRV0_1</strain>
    </source>
</reference>
<feature type="repeat" description="ANK" evidence="5">
    <location>
        <begin position="1114"/>
        <end position="1149"/>
    </location>
</feature>